<reference evidence="3" key="1">
    <citation type="submission" date="2016-10" db="EMBL/GenBank/DDBJ databases">
        <authorList>
            <person name="Varghese N."/>
            <person name="Submissions S."/>
        </authorList>
    </citation>
    <scope>NUCLEOTIDE SEQUENCE [LARGE SCALE GENOMIC DNA]</scope>
    <source>
        <strain evidence="3">DSM 217</strain>
    </source>
</reference>
<dbReference type="STRING" id="1058.SAMN05421783_10399"/>
<sequence>MMEPFRLKTVACCVGAALGSFTSAGTYADSATPRGTPTVLGNALNPGALNTVPARDPDGLDAQAFPRSPTGFLYGWPKLPLETKETQSGWLYSGQAELGGLGVFGDTDNAWFQQYKDLKSGPYLNNFSFQASQPGTALFFETYGGGIGYSDQFIGAKAGRFNDWKLDLFYTEIPHEFTSNYRLIWSGEGSKDLNLDGLKPGEAVNAATTQATIQDALTRVEETDLGLVRKQGGFNVEKYLTNEWRVFGGYNLEKREGERPFGAVFGGGGGGGNVEIPESIDYETQNFLAGLRFDDGLNNLNLQAEASLFRNRVGTMTFENPLFITTNTITGVSPSTFTSGRYDLYPNNDYYNILGEYGRNFPDFYKARLTAVASLAWMKQDDDLIAPTTFSLAGGNINGVSTENMWNTTRANSKQSADAEINTQLFSLGLVMSPTDKLDVEGKIRYYETENKTEFFACNPLTGQWGRLLNDGSGGSFVVPNPTAGSNPAGTLPTAYNQAGCNLAAVRELGLVPSAGNVKIRNTPYDYKQMNYVLSGDYDLGRASSLNLTLEREEFDRAYRERDSTWENSLELGYTNRGFSFGTIRVSAEYAERRGDTYNIEADPNSSSAIFGPAPEANGTNVASWIHAPSGLRKFDLADRDQTTLNGRVNVIATESVDVGLVLQYQNNDYPASDIGRTDRYRIGSASLDVNYQPSAAFGLYGFYTYQQGNMKQSGIQSLGCVIGNYYYFYSDGSIATNTTGIAPAPLNSGARLRDQTRVSGTNWHSLCGDESAINPLYNTARAWSVESDDYNHTFGVGGRYDFGWARVELDYTYTTGVTQIGYNYNPNALGITNPDTLALIGSGMPDLNTTQQFADLNLIVPVNKSVAVRALYRYETGSIDDWHYDGVSENPMPTANTLYLDSGPEDYSASVVGLFVQVTF</sequence>
<protein>
    <submittedName>
        <fullName evidence="2">Putative outer membrane beta-barrel porin, MtrB/PioB</fullName>
    </submittedName>
</protein>
<organism evidence="2 3">
    <name type="scientific">Thiocapsa roseopersicina</name>
    <dbReference type="NCBI Taxonomy" id="1058"/>
    <lineage>
        <taxon>Bacteria</taxon>
        <taxon>Pseudomonadati</taxon>
        <taxon>Pseudomonadota</taxon>
        <taxon>Gammaproteobacteria</taxon>
        <taxon>Chromatiales</taxon>
        <taxon>Chromatiaceae</taxon>
        <taxon>Thiocapsa</taxon>
    </lineage>
</organism>
<dbReference type="EMBL" id="FNNZ01000003">
    <property type="protein sequence ID" value="SDW34047.1"/>
    <property type="molecule type" value="Genomic_DNA"/>
</dbReference>
<evidence type="ECO:0000313" key="3">
    <source>
        <dbReference type="Proteomes" id="UP000198816"/>
    </source>
</evidence>
<accession>A0A1H2SR77</accession>
<evidence type="ECO:0000313" key="2">
    <source>
        <dbReference type="EMBL" id="SDW34047.1"/>
    </source>
</evidence>
<feature type="chain" id="PRO_5011725084" evidence="1">
    <location>
        <begin position="29"/>
        <end position="921"/>
    </location>
</feature>
<proteinExistence type="predicted"/>
<dbReference type="AlphaFoldDB" id="A0A1H2SR77"/>
<dbReference type="Proteomes" id="UP000198816">
    <property type="component" value="Unassembled WGS sequence"/>
</dbReference>
<evidence type="ECO:0000256" key="1">
    <source>
        <dbReference type="SAM" id="SignalP"/>
    </source>
</evidence>
<keyword evidence="1" id="KW-0732">Signal</keyword>
<name>A0A1H2SR77_THIRO</name>
<dbReference type="RefSeq" id="WP_093028624.1">
    <property type="nucleotide sequence ID" value="NZ_FNNZ01000003.1"/>
</dbReference>
<gene>
    <name evidence="2" type="ORF">SAMN05421783_10399</name>
</gene>
<keyword evidence="3" id="KW-1185">Reference proteome</keyword>
<dbReference type="Pfam" id="PF11854">
    <property type="entry name" value="MtrB_PioB"/>
    <property type="match status" value="1"/>
</dbReference>
<dbReference type="InterPro" id="IPR020016">
    <property type="entry name" value="Decahaem-assoc_OM_MtrB/PioB"/>
</dbReference>
<feature type="signal peptide" evidence="1">
    <location>
        <begin position="1"/>
        <end position="28"/>
    </location>
</feature>
<dbReference type="OrthoDB" id="5925787at2"/>